<dbReference type="GO" id="GO:0003906">
    <property type="term" value="F:DNA-(apurinic or apyrimidinic site) endonuclease activity"/>
    <property type="evidence" value="ECO:0007669"/>
    <property type="project" value="InterPro"/>
</dbReference>
<feature type="non-terminal residue" evidence="2">
    <location>
        <position position="1"/>
    </location>
</feature>
<dbReference type="Gene3D" id="1.10.8.50">
    <property type="match status" value="1"/>
</dbReference>
<proteinExistence type="predicted"/>
<dbReference type="Pfam" id="PF06831">
    <property type="entry name" value="H2TH"/>
    <property type="match status" value="1"/>
</dbReference>
<feature type="non-terminal residue" evidence="2">
    <location>
        <position position="94"/>
    </location>
</feature>
<dbReference type="SMART" id="SM01232">
    <property type="entry name" value="H2TH"/>
    <property type="match status" value="1"/>
</dbReference>
<comment type="caution">
    <text evidence="2">The sequence shown here is derived from an EMBL/GenBank/DDBJ whole genome shotgun (WGS) entry which is preliminary data.</text>
</comment>
<dbReference type="EMBL" id="QWEA01001846">
    <property type="protein sequence ID" value="RII95963.1"/>
    <property type="molecule type" value="Genomic_DNA"/>
</dbReference>
<dbReference type="GO" id="GO:0008270">
    <property type="term" value="F:zinc ion binding"/>
    <property type="evidence" value="ECO:0007669"/>
    <property type="project" value="InterPro"/>
</dbReference>
<evidence type="ECO:0000313" key="3">
    <source>
        <dbReference type="Proteomes" id="UP000266634"/>
    </source>
</evidence>
<dbReference type="GO" id="GO:0003684">
    <property type="term" value="F:damaged DNA binding"/>
    <property type="evidence" value="ECO:0007669"/>
    <property type="project" value="InterPro"/>
</dbReference>
<evidence type="ECO:0000259" key="1">
    <source>
        <dbReference type="SMART" id="SM01232"/>
    </source>
</evidence>
<feature type="domain" description="Formamidopyrimidine-DNA glycosylase H2TH DNA-binding" evidence="1">
    <location>
        <begin position="1"/>
        <end position="75"/>
    </location>
</feature>
<dbReference type="InterPro" id="IPR010979">
    <property type="entry name" value="Ribosomal_uS13-like_H2TH"/>
</dbReference>
<sequence length="94" mass="10367">DDWDPALAVSRLAARHDDTIRAALLDQRPMAGLGNLWVNEVGFLRGVHPATRVRDVDLPPLVDLAARALRHSATVPAAYQITTGDPRRGRTHWV</sequence>
<dbReference type="GO" id="GO:0006284">
    <property type="term" value="P:base-excision repair"/>
    <property type="evidence" value="ECO:0007669"/>
    <property type="project" value="InterPro"/>
</dbReference>
<dbReference type="SUPFAM" id="SSF46946">
    <property type="entry name" value="S13-like H2TH domain"/>
    <property type="match status" value="1"/>
</dbReference>
<dbReference type="AlphaFoldDB" id="A0A399NP79"/>
<name>A0A399NP79_9MICO</name>
<gene>
    <name evidence="2" type="ORF">DZF93_21155</name>
</gene>
<accession>A0A399NP79</accession>
<dbReference type="InterPro" id="IPR015886">
    <property type="entry name" value="H2TH_FPG"/>
</dbReference>
<protein>
    <submittedName>
        <fullName evidence="2">Fpg/Nei family DNA glycosylase</fullName>
    </submittedName>
</protein>
<dbReference type="Proteomes" id="UP000266634">
    <property type="component" value="Unassembled WGS sequence"/>
</dbReference>
<organism evidence="2 3">
    <name type="scientific">Clavibacter michiganensis subsp. insidiosus</name>
    <dbReference type="NCBI Taxonomy" id="33014"/>
    <lineage>
        <taxon>Bacteria</taxon>
        <taxon>Bacillati</taxon>
        <taxon>Actinomycetota</taxon>
        <taxon>Actinomycetes</taxon>
        <taxon>Micrococcales</taxon>
        <taxon>Microbacteriaceae</taxon>
        <taxon>Clavibacter</taxon>
    </lineage>
</organism>
<reference evidence="2 3" key="1">
    <citation type="submission" date="2018-08" db="EMBL/GenBank/DDBJ databases">
        <title>Genome Sequence of Clavibacter michiganensis Subspecies type strains, and the Atypical Peach-Colored Strains Isolated from Tomato.</title>
        <authorList>
            <person name="Osdaghi E."/>
            <person name="Portier P."/>
            <person name="Briand M."/>
            <person name="Jacques M.-A."/>
        </authorList>
    </citation>
    <scope>NUCLEOTIDE SEQUENCE [LARGE SCALE GENOMIC DNA]</scope>
    <source>
        <strain evidence="2 3">CFBP 6488</strain>
    </source>
</reference>
<evidence type="ECO:0000313" key="2">
    <source>
        <dbReference type="EMBL" id="RII95963.1"/>
    </source>
</evidence>
<dbReference type="GO" id="GO:0016799">
    <property type="term" value="F:hydrolase activity, hydrolyzing N-glycosyl compounds"/>
    <property type="evidence" value="ECO:0007669"/>
    <property type="project" value="InterPro"/>
</dbReference>